<dbReference type="HOGENOM" id="CLU_1802301_0_0_5"/>
<proteinExistence type="predicted"/>
<feature type="transmembrane region" description="Helical" evidence="1">
    <location>
        <begin position="97"/>
        <end position="118"/>
    </location>
</feature>
<organism evidence="2 3">
    <name type="scientific">Bartonella tamiae Th239</name>
    <dbReference type="NCBI Taxonomy" id="1094558"/>
    <lineage>
        <taxon>Bacteria</taxon>
        <taxon>Pseudomonadati</taxon>
        <taxon>Pseudomonadota</taxon>
        <taxon>Alphaproteobacteria</taxon>
        <taxon>Hyphomicrobiales</taxon>
        <taxon>Bartonellaceae</taxon>
        <taxon>Bartonella</taxon>
    </lineage>
</organism>
<sequence>MPLSHQRLKNENMALLSSYILLGGFLLWLTSSFIPQINLLSHRETYREKTLHHKSFEEKNVDKIDRFAQQENRQKKLHILSFDKRSLHSQHSVEHIFFKYTFIAFPINYDSILAFTLFKVIKKSQHDIKAVQRAPPLTTNPLL</sequence>
<dbReference type="Proteomes" id="UP000008952">
    <property type="component" value="Unassembled WGS sequence"/>
</dbReference>
<accession>J0QT27</accession>
<comment type="caution">
    <text evidence="2">The sequence shown here is derived from an EMBL/GenBank/DDBJ whole genome shotgun (WGS) entry which is preliminary data.</text>
</comment>
<keyword evidence="3" id="KW-1185">Reference proteome</keyword>
<protein>
    <submittedName>
        <fullName evidence="2">Uncharacterized protein</fullName>
    </submittedName>
</protein>
<feature type="transmembrane region" description="Helical" evidence="1">
    <location>
        <begin position="12"/>
        <end position="34"/>
    </location>
</feature>
<evidence type="ECO:0000313" key="3">
    <source>
        <dbReference type="Proteomes" id="UP000008952"/>
    </source>
</evidence>
<dbReference type="AlphaFoldDB" id="J0QT27"/>
<keyword evidence="1" id="KW-0812">Transmembrane</keyword>
<evidence type="ECO:0000313" key="2">
    <source>
        <dbReference type="EMBL" id="EJF89021.1"/>
    </source>
</evidence>
<keyword evidence="1" id="KW-1133">Transmembrane helix</keyword>
<dbReference type="RefSeq" id="WP_008040051.1">
    <property type="nucleotide sequence ID" value="NZ_JH725147.1"/>
</dbReference>
<dbReference type="EMBL" id="AIMB01000008">
    <property type="protein sequence ID" value="EJF89021.1"/>
    <property type="molecule type" value="Genomic_DNA"/>
</dbReference>
<evidence type="ECO:0000256" key="1">
    <source>
        <dbReference type="SAM" id="Phobius"/>
    </source>
</evidence>
<gene>
    <name evidence="2" type="ORF">ME5_01572</name>
</gene>
<reference evidence="2 3" key="1">
    <citation type="submission" date="2012-03" db="EMBL/GenBank/DDBJ databases">
        <title>The Genome Sequence of Bartonella tamiae Th239.</title>
        <authorList>
            <consortium name="The Broad Institute Genome Sequencing Platform"/>
            <consortium name="The Broad Institute Genome Sequencing Center for Infectious Disease"/>
            <person name="Feldgarden M."/>
            <person name="Kirby J."/>
            <person name="Kosoy M."/>
            <person name="Birtles R."/>
            <person name="Probert W.S."/>
            <person name="Chiaraviglio L."/>
            <person name="Young S.K."/>
            <person name="Zeng Q."/>
            <person name="Gargeya S."/>
            <person name="Fitzgerald M."/>
            <person name="Haas B."/>
            <person name="Abouelleil A."/>
            <person name="Alvarado L."/>
            <person name="Arachchi H.M."/>
            <person name="Berlin A."/>
            <person name="Chapman S.B."/>
            <person name="Gearin G."/>
            <person name="Goldberg J."/>
            <person name="Griggs A."/>
            <person name="Gujja S."/>
            <person name="Hansen M."/>
            <person name="Heiman D."/>
            <person name="Howarth C."/>
            <person name="Larimer J."/>
            <person name="Lui A."/>
            <person name="MacDonald P.J.P."/>
            <person name="McCowen C."/>
            <person name="Montmayeur A."/>
            <person name="Murphy C."/>
            <person name="Neiman D."/>
            <person name="Pearson M."/>
            <person name="Priest M."/>
            <person name="Roberts A."/>
            <person name="Saif S."/>
            <person name="Shea T."/>
            <person name="Sisk P."/>
            <person name="Stolte C."/>
            <person name="Sykes S."/>
            <person name="Wortman J."/>
            <person name="Nusbaum C."/>
            <person name="Birren B."/>
        </authorList>
    </citation>
    <scope>NUCLEOTIDE SEQUENCE [LARGE SCALE GENOMIC DNA]</scope>
    <source>
        <strain evidence="2 3">Th239</strain>
    </source>
</reference>
<name>J0QT27_9HYPH</name>
<keyword evidence="1" id="KW-0472">Membrane</keyword>
<dbReference type="PATRIC" id="fig|1094558.3.peg.1678"/>